<feature type="compositionally biased region" description="Polar residues" evidence="1">
    <location>
        <begin position="70"/>
        <end position="91"/>
    </location>
</feature>
<sequence length="120" mass="12497">MASRGRGGGPSPRGGRGMVSPRGGAMGGRMTRPPRAGQGFRGAARGANLAGKRKLDGGHQNEGDSKRRFQNTGGASWGNQPIPQQPLSSYSGANGSKYGPGGPGRGDQQWYHDSYPQSWS</sequence>
<feature type="compositionally biased region" description="Low complexity" evidence="1">
    <location>
        <begin position="33"/>
        <end position="47"/>
    </location>
</feature>
<gene>
    <name evidence="2" type="ORF">MNOR_LOCUS28795</name>
</gene>
<name>A0AAV2RXE0_MEGNR</name>
<organism evidence="2 3">
    <name type="scientific">Meganyctiphanes norvegica</name>
    <name type="common">Northern krill</name>
    <name type="synonym">Thysanopoda norvegica</name>
    <dbReference type="NCBI Taxonomy" id="48144"/>
    <lineage>
        <taxon>Eukaryota</taxon>
        <taxon>Metazoa</taxon>
        <taxon>Ecdysozoa</taxon>
        <taxon>Arthropoda</taxon>
        <taxon>Crustacea</taxon>
        <taxon>Multicrustacea</taxon>
        <taxon>Malacostraca</taxon>
        <taxon>Eumalacostraca</taxon>
        <taxon>Eucarida</taxon>
        <taxon>Euphausiacea</taxon>
        <taxon>Euphausiidae</taxon>
        <taxon>Meganyctiphanes</taxon>
    </lineage>
</organism>
<accession>A0AAV2RXE0</accession>
<comment type="caution">
    <text evidence="2">The sequence shown here is derived from an EMBL/GenBank/DDBJ whole genome shotgun (WGS) entry which is preliminary data.</text>
</comment>
<evidence type="ECO:0000313" key="2">
    <source>
        <dbReference type="EMBL" id="CAL4141072.1"/>
    </source>
</evidence>
<reference evidence="2 3" key="1">
    <citation type="submission" date="2024-05" db="EMBL/GenBank/DDBJ databases">
        <authorList>
            <person name="Wallberg A."/>
        </authorList>
    </citation>
    <scope>NUCLEOTIDE SEQUENCE [LARGE SCALE GENOMIC DNA]</scope>
</reference>
<proteinExistence type="predicted"/>
<keyword evidence="3" id="KW-1185">Reference proteome</keyword>
<evidence type="ECO:0000313" key="3">
    <source>
        <dbReference type="Proteomes" id="UP001497623"/>
    </source>
</evidence>
<feature type="compositionally biased region" description="Gly residues" evidence="1">
    <location>
        <begin position="1"/>
        <end position="17"/>
    </location>
</feature>
<dbReference type="EMBL" id="CAXKWB010032394">
    <property type="protein sequence ID" value="CAL4141072.1"/>
    <property type="molecule type" value="Genomic_DNA"/>
</dbReference>
<feature type="compositionally biased region" description="Basic and acidic residues" evidence="1">
    <location>
        <begin position="53"/>
        <end position="67"/>
    </location>
</feature>
<dbReference type="AlphaFoldDB" id="A0AAV2RXE0"/>
<evidence type="ECO:0000256" key="1">
    <source>
        <dbReference type="SAM" id="MobiDB-lite"/>
    </source>
</evidence>
<feature type="region of interest" description="Disordered" evidence="1">
    <location>
        <begin position="1"/>
        <end position="120"/>
    </location>
</feature>
<dbReference type="Proteomes" id="UP001497623">
    <property type="component" value="Unassembled WGS sequence"/>
</dbReference>
<protein>
    <submittedName>
        <fullName evidence="2">Uncharacterized protein</fullName>
    </submittedName>
</protein>